<dbReference type="Pfam" id="PF00729">
    <property type="entry name" value="Viral_coat"/>
    <property type="match status" value="1"/>
</dbReference>
<dbReference type="InterPro" id="IPR029053">
    <property type="entry name" value="Viral_coat"/>
</dbReference>
<sequence length="418" mass="45698">MGSRYRKNGNSAKNTKVTIAHSEYICDIFPSQDFQMQIDQAVQPGMPFLFPWLNTIARNFESYRVLKLVFFFKSTSADAVLSTAAPSGSTSLGSVIMLAQYNVLAAPPQNKREMLNNATAVSCKPSNSMAFSVIPRSSYRTLFVRTPYTPMGGDRRLYDHCDFHLATEGMQATTGSIGELSVMAVMQFTKPTLQNEVDPLDMFSWSQDVVIAAGGNALGALQFTNVLPTATLLPLPGSTIGGYIGRDPNDGSYTYYFGDSVDEQIGAIFRWDWEGKIISDNITTAFHVVFRNSPQRIGDVGTLGPSTWKFTNCEPISFNGLFGRTYGESPVLPSTMTNNRIQPAEPAPANTYDGGFMTYFYIKITGPDASIGLAPKQNALNVVDFRAFDAATGNPLGALTGTYAFQRRLTVSRVSFGE</sequence>
<keyword evidence="2" id="KW-0167">Capsid protein</keyword>
<dbReference type="EMBL" id="MZ556196">
    <property type="protein sequence ID" value="UBJ25935.1"/>
    <property type="molecule type" value="Genomic_DNA"/>
</dbReference>
<organism evidence="4">
    <name type="scientific">Red panda feces-associated crucivirus</name>
    <dbReference type="NCBI Taxonomy" id="2864022"/>
    <lineage>
        <taxon>Viruses</taxon>
        <taxon>Cruciviruses</taxon>
    </lineage>
</organism>
<dbReference type="InterPro" id="IPR000937">
    <property type="entry name" value="Capsid_prot_S-dom_vir"/>
</dbReference>
<proteinExistence type="inferred from homology"/>
<name>A0A8K1M4S7_9VIRU</name>
<feature type="domain" description="Icosahedral viral capsid protein S" evidence="3">
    <location>
        <begin position="14"/>
        <end position="192"/>
    </location>
</feature>
<protein>
    <submittedName>
        <fullName evidence="4">Putative capsid protein</fullName>
    </submittedName>
</protein>
<dbReference type="GO" id="GO:0005198">
    <property type="term" value="F:structural molecule activity"/>
    <property type="evidence" value="ECO:0007669"/>
    <property type="project" value="InterPro"/>
</dbReference>
<evidence type="ECO:0000256" key="1">
    <source>
        <dbReference type="ARBA" id="ARBA00007446"/>
    </source>
</evidence>
<keyword evidence="2" id="KW-0946">Virion</keyword>
<accession>A0A8K1M4S7</accession>
<dbReference type="Gene3D" id="2.60.120.20">
    <property type="match status" value="1"/>
</dbReference>
<evidence type="ECO:0000259" key="3">
    <source>
        <dbReference type="Pfam" id="PF00729"/>
    </source>
</evidence>
<comment type="similarity">
    <text evidence="1">Belongs to the icosahedral plant coat protein family.</text>
</comment>
<dbReference type="SUPFAM" id="SSF88633">
    <property type="entry name" value="Positive stranded ssRNA viruses"/>
    <property type="match status" value="1"/>
</dbReference>
<dbReference type="GO" id="GO:0019028">
    <property type="term" value="C:viral capsid"/>
    <property type="evidence" value="ECO:0007669"/>
    <property type="project" value="UniProtKB-KW"/>
</dbReference>
<evidence type="ECO:0000256" key="2">
    <source>
        <dbReference type="ARBA" id="ARBA00022561"/>
    </source>
</evidence>
<evidence type="ECO:0000313" key="4">
    <source>
        <dbReference type="EMBL" id="UBJ25935.1"/>
    </source>
</evidence>
<reference evidence="4" key="1">
    <citation type="submission" date="2021-07" db="EMBL/GenBank/DDBJ databases">
        <title>Communication and adaptive evolution of viruses within giant pandas and their associated organisms in a local ecological environment.</title>
        <authorList>
            <person name="Zhao M."/>
            <person name="Liu S."/>
            <person name="Zhang W."/>
        </authorList>
    </citation>
    <scope>NUCLEOTIDE SEQUENCE</scope>
    <source>
        <strain evidence="4">Rpf280cru-12</strain>
    </source>
</reference>